<evidence type="ECO:0000313" key="2">
    <source>
        <dbReference type="EMBL" id="MBW7474134.1"/>
    </source>
</evidence>
<protein>
    <submittedName>
        <fullName evidence="2">Uncharacterized protein</fullName>
    </submittedName>
</protein>
<gene>
    <name evidence="2" type="ORF">K0T92_05215</name>
</gene>
<comment type="caution">
    <text evidence="2">The sequence shown here is derived from an EMBL/GenBank/DDBJ whole genome shotgun (WGS) entry which is preliminary data.</text>
</comment>
<proteinExistence type="predicted"/>
<dbReference type="RefSeq" id="WP_219871377.1">
    <property type="nucleotide sequence ID" value="NZ_JAHZIJ010000002.1"/>
</dbReference>
<evidence type="ECO:0000313" key="3">
    <source>
        <dbReference type="Proteomes" id="UP000812277"/>
    </source>
</evidence>
<dbReference type="Proteomes" id="UP000812277">
    <property type="component" value="Unassembled WGS sequence"/>
</dbReference>
<accession>A0ABS7D2H6</accession>
<organism evidence="2 3">
    <name type="scientific">Paenibacillus oenotherae</name>
    <dbReference type="NCBI Taxonomy" id="1435645"/>
    <lineage>
        <taxon>Bacteria</taxon>
        <taxon>Bacillati</taxon>
        <taxon>Bacillota</taxon>
        <taxon>Bacilli</taxon>
        <taxon>Bacillales</taxon>
        <taxon>Paenibacillaceae</taxon>
        <taxon>Paenibacillus</taxon>
    </lineage>
</organism>
<evidence type="ECO:0000256" key="1">
    <source>
        <dbReference type="SAM" id="SignalP"/>
    </source>
</evidence>
<dbReference type="EMBL" id="JAHZIJ010000002">
    <property type="protein sequence ID" value="MBW7474134.1"/>
    <property type="molecule type" value="Genomic_DNA"/>
</dbReference>
<reference evidence="2 3" key="1">
    <citation type="submission" date="2021-07" db="EMBL/GenBank/DDBJ databases">
        <title>Paenibacillus radiodurans sp. nov., isolated from the southeastern edge of Tengger Desert.</title>
        <authorList>
            <person name="Zhang G."/>
        </authorList>
    </citation>
    <scope>NUCLEOTIDE SEQUENCE [LARGE SCALE GENOMIC DNA]</scope>
    <source>
        <strain evidence="2 3">DT7-4</strain>
    </source>
</reference>
<sequence length="146" mass="15976">MKAKILILFSLAVCLLLPYSAAAHAGSEGTEQPKPVQAFDVEAGKVVKTVPNSKEYQAFAKSWLDSVTGLAPQISANEKCGYVYRIPLMEPVSVKTTGLAVQTSDVFLFYCPNKPPLLLIFDENRKPYLLLFKADIGPFLKTIAIP</sequence>
<name>A0ABS7D2H6_9BACL</name>
<feature type="signal peptide" evidence="1">
    <location>
        <begin position="1"/>
        <end position="25"/>
    </location>
</feature>
<keyword evidence="1" id="KW-0732">Signal</keyword>
<feature type="chain" id="PRO_5046268568" evidence="1">
    <location>
        <begin position="26"/>
        <end position="146"/>
    </location>
</feature>
<keyword evidence="3" id="KW-1185">Reference proteome</keyword>